<dbReference type="EMBL" id="NIDF01000071">
    <property type="protein sequence ID" value="TYJ54013.1"/>
    <property type="molecule type" value="Genomic_DNA"/>
</dbReference>
<sequence>MVAAQASIRSHVQGIIKEFLVRSYVYRKTVLFPRDLVKMLEWVFKNCGDKYDEALQFAVMNTL</sequence>
<accession>A0A5D3AV26</accession>
<keyword evidence="2" id="KW-1185">Reference proteome</keyword>
<protein>
    <submittedName>
        <fullName evidence="1">Uncharacterized protein</fullName>
    </submittedName>
</protein>
<dbReference type="AlphaFoldDB" id="A0A5D3AV26"/>
<proteinExistence type="predicted"/>
<reference evidence="1 2" key="1">
    <citation type="submission" date="2017-05" db="EMBL/GenBank/DDBJ databases">
        <title>The Genome Sequence of Tsuchiyaea wingfieldii DSM 27421.</title>
        <authorList>
            <person name="Cuomo C."/>
            <person name="Passer A."/>
            <person name="Billmyre B."/>
            <person name="Heitman J."/>
        </authorList>
    </citation>
    <scope>NUCLEOTIDE SEQUENCE [LARGE SCALE GENOMIC DNA]</scope>
    <source>
        <strain evidence="1 2">DSM 27421</strain>
    </source>
</reference>
<dbReference type="Proteomes" id="UP000322245">
    <property type="component" value="Unassembled WGS sequence"/>
</dbReference>
<evidence type="ECO:0000313" key="1">
    <source>
        <dbReference type="EMBL" id="TYJ54013.1"/>
    </source>
</evidence>
<evidence type="ECO:0000313" key="2">
    <source>
        <dbReference type="Proteomes" id="UP000322245"/>
    </source>
</evidence>
<gene>
    <name evidence="1" type="ORF">B9479_005347</name>
</gene>
<name>A0A5D3AV26_9TREE</name>
<comment type="caution">
    <text evidence="1">The sequence shown here is derived from an EMBL/GenBank/DDBJ whole genome shotgun (WGS) entry which is preliminary data.</text>
</comment>
<organism evidence="1 2">
    <name type="scientific">Cryptococcus floricola</name>
    <dbReference type="NCBI Taxonomy" id="2591691"/>
    <lineage>
        <taxon>Eukaryota</taxon>
        <taxon>Fungi</taxon>
        <taxon>Dikarya</taxon>
        <taxon>Basidiomycota</taxon>
        <taxon>Agaricomycotina</taxon>
        <taxon>Tremellomycetes</taxon>
        <taxon>Tremellales</taxon>
        <taxon>Cryptococcaceae</taxon>
        <taxon>Cryptococcus</taxon>
    </lineage>
</organism>